<evidence type="ECO:0000256" key="1">
    <source>
        <dbReference type="SAM" id="MobiDB-lite"/>
    </source>
</evidence>
<proteinExistence type="predicted"/>
<feature type="compositionally biased region" description="Basic and acidic residues" evidence="1">
    <location>
        <begin position="13"/>
        <end position="28"/>
    </location>
</feature>
<sequence>MPGSGQNRKAGRGKPDRGTARRQREPGKNNEALFSGGFSVSVDFARTECYLYKRITKFLSKGEGYERV</sequence>
<dbReference type="Proteomes" id="UP000094271">
    <property type="component" value="Unassembled WGS sequence"/>
</dbReference>
<feature type="region of interest" description="Disordered" evidence="1">
    <location>
        <begin position="1"/>
        <end position="32"/>
    </location>
</feature>
<accession>A0A1E3UPD2</accession>
<evidence type="ECO:0000313" key="5">
    <source>
        <dbReference type="Proteomes" id="UP000094869"/>
    </source>
</evidence>
<reference evidence="2 4" key="2">
    <citation type="submission" date="2016-08" db="EMBL/GenBank/DDBJ databases">
        <authorList>
            <person name="Seilhamer J.J."/>
        </authorList>
    </citation>
    <scope>NUCLEOTIDE SEQUENCE [LARGE SCALE GENOMIC DNA]</scope>
    <source>
        <strain evidence="2 4">NML150140-1</strain>
    </source>
</reference>
<evidence type="ECO:0000313" key="2">
    <source>
        <dbReference type="EMBL" id="ODR54012.1"/>
    </source>
</evidence>
<evidence type="ECO:0000313" key="4">
    <source>
        <dbReference type="Proteomes" id="UP000094271"/>
    </source>
</evidence>
<organism evidence="2 4">
    <name type="scientific">Eisenbergiella tayi</name>
    <dbReference type="NCBI Taxonomy" id="1432052"/>
    <lineage>
        <taxon>Bacteria</taxon>
        <taxon>Bacillati</taxon>
        <taxon>Bacillota</taxon>
        <taxon>Clostridia</taxon>
        <taxon>Lachnospirales</taxon>
        <taxon>Lachnospiraceae</taxon>
        <taxon>Eisenbergiella</taxon>
    </lineage>
</organism>
<reference evidence="3 5" key="1">
    <citation type="submission" date="2016-08" db="EMBL/GenBank/DDBJ databases">
        <title>Characterization of Isolates of Eisenbergiella tayi Derived from Blood Cultures, Using Whole Genome Sequencing.</title>
        <authorList>
            <person name="Bernier A.-M."/>
            <person name="Burdz T."/>
            <person name="Wiebe D."/>
            <person name="Bernard K."/>
        </authorList>
    </citation>
    <scope>NUCLEOTIDE SEQUENCE [LARGE SCALE GENOMIC DNA]</scope>
    <source>
        <strain evidence="3 5">NML120146</strain>
    </source>
</reference>
<dbReference type="EMBL" id="MEHA01000003">
    <property type="protein sequence ID" value="ODR54012.1"/>
    <property type="molecule type" value="Genomic_DNA"/>
</dbReference>
<evidence type="ECO:0000313" key="3">
    <source>
        <dbReference type="EMBL" id="ODR59673.1"/>
    </source>
</evidence>
<dbReference type="Proteomes" id="UP000094869">
    <property type="component" value="Unassembled WGS sequence"/>
</dbReference>
<protein>
    <submittedName>
        <fullName evidence="2">Uncharacterized protein</fullName>
    </submittedName>
</protein>
<comment type="caution">
    <text evidence="2">The sequence shown here is derived from an EMBL/GenBank/DDBJ whole genome shotgun (WGS) entry which is preliminary data.</text>
</comment>
<name>A0A1E3UPD2_9FIRM</name>
<keyword evidence="5" id="KW-1185">Reference proteome</keyword>
<dbReference type="EMBL" id="MEHD01000014">
    <property type="protein sequence ID" value="ODR59673.1"/>
    <property type="molecule type" value="Genomic_DNA"/>
</dbReference>
<dbReference type="AlphaFoldDB" id="A0A1E3UPD2"/>
<gene>
    <name evidence="2" type="ORF">BEI59_05495</name>
    <name evidence="3" type="ORF">BEI63_05800</name>
</gene>